<dbReference type="SUPFAM" id="SSF46785">
    <property type="entry name" value="Winged helix' DNA-binding domain"/>
    <property type="match status" value="1"/>
</dbReference>
<dbReference type="PROSITE" id="PS50987">
    <property type="entry name" value="HTH_ARSR_2"/>
    <property type="match status" value="1"/>
</dbReference>
<dbReference type="InterPro" id="IPR036390">
    <property type="entry name" value="WH_DNA-bd_sf"/>
</dbReference>
<gene>
    <name evidence="2" type="ORF">D1868_09160</name>
</gene>
<dbReference type="EMBL" id="CP045483">
    <property type="protein sequence ID" value="QGR20136.1"/>
    <property type="molecule type" value="Genomic_DNA"/>
</dbReference>
<reference evidence="2 3" key="1">
    <citation type="submission" date="2019-10" db="EMBL/GenBank/DDBJ databases">
        <title>Genome Sequences from Six Type Strain Members of the Archaeal Family Sulfolobaceae: Acidianus ambivalens, Acidianus infernus, Metallosphaera prunae, Stygiolobus azoricus, Sulfolobus metallicus, and Sulfurisphaera ohwakuensis.</title>
        <authorList>
            <person name="Counts J.A."/>
            <person name="Kelly R.M."/>
        </authorList>
    </citation>
    <scope>NUCLEOTIDE SEQUENCE [LARGE SCALE GENOMIC DNA]</scope>
    <source>
        <strain evidence="2 3">FC6</strain>
    </source>
</reference>
<dbReference type="PANTHER" id="PTHR38600:SF1">
    <property type="entry name" value="TRANSCRIPTIONAL REGULATORY PROTEIN"/>
    <property type="match status" value="1"/>
</dbReference>
<keyword evidence="3" id="KW-1185">Reference proteome</keyword>
<dbReference type="Gene3D" id="1.10.10.10">
    <property type="entry name" value="Winged helix-like DNA-binding domain superfamily/Winged helix DNA-binding domain"/>
    <property type="match status" value="1"/>
</dbReference>
<dbReference type="CDD" id="cd00090">
    <property type="entry name" value="HTH_ARSR"/>
    <property type="match status" value="1"/>
</dbReference>
<dbReference type="PANTHER" id="PTHR38600">
    <property type="entry name" value="TRANSCRIPTIONAL REGULATORY PROTEIN"/>
    <property type="match status" value="1"/>
</dbReference>
<accession>A0A650CQM4</accession>
<dbReference type="OrthoDB" id="35765at2157"/>
<name>A0A650CQM4_9CREN</name>
<sequence>MSITKVDELLALPGWETRKKIIEALRNGPKTAYEISKELKINYSTARYHLELLQKFGLVSVRKGRKYYYELTKNANLLLASV</sequence>
<feature type="domain" description="HTH arsR-type" evidence="1">
    <location>
        <begin position="1"/>
        <end position="82"/>
    </location>
</feature>
<evidence type="ECO:0000313" key="3">
    <source>
        <dbReference type="Proteomes" id="UP000423396"/>
    </source>
</evidence>
<dbReference type="Proteomes" id="UP000423396">
    <property type="component" value="Chromosome"/>
</dbReference>
<evidence type="ECO:0000259" key="1">
    <source>
        <dbReference type="PROSITE" id="PS50987"/>
    </source>
</evidence>
<dbReference type="RefSeq" id="WP_156007585.1">
    <property type="nucleotide sequence ID" value="NZ_CP045483.1"/>
</dbReference>
<protein>
    <submittedName>
        <fullName evidence="2">ArsR family transcriptional regulator</fullName>
    </submittedName>
</protein>
<dbReference type="InterPro" id="IPR036388">
    <property type="entry name" value="WH-like_DNA-bd_sf"/>
</dbReference>
<dbReference type="GeneID" id="42799236"/>
<dbReference type="InterPro" id="IPR011991">
    <property type="entry name" value="ArsR-like_HTH"/>
</dbReference>
<evidence type="ECO:0000313" key="2">
    <source>
        <dbReference type="EMBL" id="QGR20136.1"/>
    </source>
</evidence>
<dbReference type="AlphaFoldDB" id="A0A650CQM4"/>
<dbReference type="GO" id="GO:0003700">
    <property type="term" value="F:DNA-binding transcription factor activity"/>
    <property type="evidence" value="ECO:0007669"/>
    <property type="project" value="InterPro"/>
</dbReference>
<proteinExistence type="predicted"/>
<dbReference type="Pfam" id="PF01022">
    <property type="entry name" value="HTH_5"/>
    <property type="match status" value="1"/>
</dbReference>
<dbReference type="KEGG" id="sazo:D1868_09160"/>
<dbReference type="SMART" id="SM00418">
    <property type="entry name" value="HTH_ARSR"/>
    <property type="match status" value="1"/>
</dbReference>
<organism evidence="2 3">
    <name type="scientific">Stygiolobus azoricus</name>
    <dbReference type="NCBI Taxonomy" id="41675"/>
    <lineage>
        <taxon>Archaea</taxon>
        <taxon>Thermoproteota</taxon>
        <taxon>Thermoprotei</taxon>
        <taxon>Sulfolobales</taxon>
        <taxon>Sulfolobaceae</taxon>
        <taxon>Stygiolobus</taxon>
    </lineage>
</organism>
<dbReference type="InterPro" id="IPR001845">
    <property type="entry name" value="HTH_ArsR_DNA-bd_dom"/>
</dbReference>